<organism evidence="1 2">
    <name type="scientific">Elstera cyanobacteriorum</name>
    <dbReference type="NCBI Taxonomy" id="2022747"/>
    <lineage>
        <taxon>Bacteria</taxon>
        <taxon>Pseudomonadati</taxon>
        <taxon>Pseudomonadota</taxon>
        <taxon>Alphaproteobacteria</taxon>
        <taxon>Rhodospirillales</taxon>
        <taxon>Rhodospirillaceae</taxon>
        <taxon>Elstera</taxon>
    </lineage>
</organism>
<protein>
    <submittedName>
        <fullName evidence="1">Uncharacterized protein</fullName>
    </submittedName>
</protein>
<dbReference type="EMBL" id="NOXS01000027">
    <property type="protein sequence ID" value="OYQ20558.1"/>
    <property type="molecule type" value="Genomic_DNA"/>
</dbReference>
<name>A0A255XUA5_9PROT</name>
<sequence>MPSDSPPLRLLIATPTRLGTRFTAALAALCPSLAEQGITVTVLEGGTGPMRAERTAAPGYTRYRSTQPAADCALLAALEAPHAAILLGADSLSLAAPLLAAHIPVLLRQDGDQPPALGPLAANRLLGLATGTDWEAERLAASTQTAVAVLPLALPPRLPVAKGGPAVLILSDQTATGLYLALALAAARPDIPFLLPETVPVVAATLPDNIRLVRDGETPPPIRLALLPQGNGCPPWADLAATLSAGVPILGGDAPLLAAAIGPAGVNLPLTAGLPAWLAALDGLMGRARPTVSVCRSQGARLLPDAAPLWGKALHDAVRRSRALIAGTL</sequence>
<evidence type="ECO:0000313" key="2">
    <source>
        <dbReference type="Proteomes" id="UP000216361"/>
    </source>
</evidence>
<keyword evidence="2" id="KW-1185">Reference proteome</keyword>
<dbReference type="AlphaFoldDB" id="A0A255XUA5"/>
<reference evidence="1 2" key="1">
    <citation type="submission" date="2017-07" db="EMBL/GenBank/DDBJ databases">
        <title>Elstera cyanobacteriorum sp. nov., a novel bacterium isolated from cyanobacterial aggregates in a eutrophic lake.</title>
        <authorList>
            <person name="Cai H."/>
        </authorList>
    </citation>
    <scope>NUCLEOTIDE SEQUENCE [LARGE SCALE GENOMIC DNA]</scope>
    <source>
        <strain evidence="1 2">TH019</strain>
    </source>
</reference>
<evidence type="ECO:0000313" key="1">
    <source>
        <dbReference type="EMBL" id="OYQ20558.1"/>
    </source>
</evidence>
<dbReference type="RefSeq" id="WP_094407709.1">
    <property type="nucleotide sequence ID" value="NZ_BMJZ01000009.1"/>
</dbReference>
<comment type="caution">
    <text evidence="1">The sequence shown here is derived from an EMBL/GenBank/DDBJ whole genome shotgun (WGS) entry which is preliminary data.</text>
</comment>
<dbReference type="Proteomes" id="UP000216361">
    <property type="component" value="Unassembled WGS sequence"/>
</dbReference>
<accession>A0A255XUA5</accession>
<gene>
    <name evidence="1" type="ORF">CHR90_04060</name>
</gene>
<proteinExistence type="predicted"/>